<dbReference type="OrthoDB" id="269227at2759"/>
<evidence type="ECO:0000313" key="1">
    <source>
        <dbReference type="EMBL" id="TDL17605.1"/>
    </source>
</evidence>
<proteinExistence type="predicted"/>
<accession>A0A4Y7PR16</accession>
<sequence length="242" mass="26567">MLPELGNSKLPVATARRTCQVFALTPIVGRRTRTALGTNQAIEEEDQVVMLSRTTELVCEAGEGPGPIVLTHPGRGEADFQVKTQFVCRTIEQRGGWPCLGSRFLDMFYHMGSQVAHTFLKTRQIYGCALGHLDIEVRISSSSLTIEPTVTDIDHKANASPPRPHLVLQADPNSRVATHAHVMEVLVEDVLDGNKKLTNSQIRLLSGVGQVAHLDLSPIFHYEPLTIGNAIRHLYDTSTTLS</sequence>
<dbReference type="VEuPathDB" id="FungiDB:BD410DRAFT_807214"/>
<dbReference type="EMBL" id="ML170219">
    <property type="protein sequence ID" value="TDL17605.1"/>
    <property type="molecule type" value="Genomic_DNA"/>
</dbReference>
<dbReference type="Proteomes" id="UP000294933">
    <property type="component" value="Unassembled WGS sequence"/>
</dbReference>
<dbReference type="AlphaFoldDB" id="A0A4Y7PR16"/>
<keyword evidence="2" id="KW-1185">Reference proteome</keyword>
<gene>
    <name evidence="1" type="ORF">BD410DRAFT_807214</name>
</gene>
<name>A0A4Y7PR16_9AGAM</name>
<evidence type="ECO:0000313" key="2">
    <source>
        <dbReference type="Proteomes" id="UP000294933"/>
    </source>
</evidence>
<protein>
    <submittedName>
        <fullName evidence="1">Uncharacterized protein</fullName>
    </submittedName>
</protein>
<organism evidence="1 2">
    <name type="scientific">Rickenella mellea</name>
    <dbReference type="NCBI Taxonomy" id="50990"/>
    <lineage>
        <taxon>Eukaryota</taxon>
        <taxon>Fungi</taxon>
        <taxon>Dikarya</taxon>
        <taxon>Basidiomycota</taxon>
        <taxon>Agaricomycotina</taxon>
        <taxon>Agaricomycetes</taxon>
        <taxon>Hymenochaetales</taxon>
        <taxon>Rickenellaceae</taxon>
        <taxon>Rickenella</taxon>
    </lineage>
</organism>
<reference evidence="1 2" key="1">
    <citation type="submission" date="2018-06" db="EMBL/GenBank/DDBJ databases">
        <title>A transcriptomic atlas of mushroom development highlights an independent origin of complex multicellularity.</title>
        <authorList>
            <consortium name="DOE Joint Genome Institute"/>
            <person name="Krizsan K."/>
            <person name="Almasi E."/>
            <person name="Merenyi Z."/>
            <person name="Sahu N."/>
            <person name="Viragh M."/>
            <person name="Koszo T."/>
            <person name="Mondo S."/>
            <person name="Kiss B."/>
            <person name="Balint B."/>
            <person name="Kues U."/>
            <person name="Barry K."/>
            <person name="Hegedus J.C."/>
            <person name="Henrissat B."/>
            <person name="Johnson J."/>
            <person name="Lipzen A."/>
            <person name="Ohm R."/>
            <person name="Nagy I."/>
            <person name="Pangilinan J."/>
            <person name="Yan J."/>
            <person name="Xiong Y."/>
            <person name="Grigoriev I.V."/>
            <person name="Hibbett D.S."/>
            <person name="Nagy L.G."/>
        </authorList>
    </citation>
    <scope>NUCLEOTIDE SEQUENCE [LARGE SCALE GENOMIC DNA]</scope>
    <source>
        <strain evidence="1 2">SZMC22713</strain>
    </source>
</reference>